<name>A0A2S2CQL4_9PROT</name>
<dbReference type="GO" id="GO:0008237">
    <property type="term" value="F:metallopeptidase activity"/>
    <property type="evidence" value="ECO:0007669"/>
    <property type="project" value="UniProtKB-KW"/>
</dbReference>
<dbReference type="InterPro" id="IPR009045">
    <property type="entry name" value="Zn_M74/Hedgehog-like"/>
</dbReference>
<protein>
    <submittedName>
        <fullName evidence="9">Penicillin-insensitive murein endopeptidase</fullName>
    </submittedName>
</protein>
<dbReference type="GO" id="GO:0030288">
    <property type="term" value="C:outer membrane-bounded periplasmic space"/>
    <property type="evidence" value="ECO:0007669"/>
    <property type="project" value="InterPro"/>
</dbReference>
<dbReference type="Gene3D" id="3.30.1380.10">
    <property type="match status" value="1"/>
</dbReference>
<proteinExistence type="predicted"/>
<dbReference type="PROSITE" id="PS51257">
    <property type="entry name" value="PROKAR_LIPOPROTEIN"/>
    <property type="match status" value="1"/>
</dbReference>
<dbReference type="EMBL" id="CP029353">
    <property type="protein sequence ID" value="AWK86791.1"/>
    <property type="molecule type" value="Genomic_DNA"/>
</dbReference>
<keyword evidence="10" id="KW-1185">Reference proteome</keyword>
<organism evidence="9 10">
    <name type="scientific">Azospirillum thermophilum</name>
    <dbReference type="NCBI Taxonomy" id="2202148"/>
    <lineage>
        <taxon>Bacteria</taxon>
        <taxon>Pseudomonadati</taxon>
        <taxon>Pseudomonadota</taxon>
        <taxon>Alphaproteobacteria</taxon>
        <taxon>Rhodospirillales</taxon>
        <taxon>Azospirillaceae</taxon>
        <taxon>Azospirillum</taxon>
    </lineage>
</organism>
<evidence type="ECO:0000313" key="10">
    <source>
        <dbReference type="Proteomes" id="UP000245629"/>
    </source>
</evidence>
<dbReference type="OrthoDB" id="1467367at2"/>
<feature type="disulfide bond" evidence="8">
    <location>
        <begin position="233"/>
        <end position="240"/>
    </location>
</feature>
<dbReference type="Proteomes" id="UP000245629">
    <property type="component" value="Chromosome 2"/>
</dbReference>
<evidence type="ECO:0000256" key="5">
    <source>
        <dbReference type="ARBA" id="ARBA00022801"/>
    </source>
</evidence>
<feature type="disulfide bond" evidence="8">
    <location>
        <begin position="62"/>
        <end position="286"/>
    </location>
</feature>
<dbReference type="Pfam" id="PF03411">
    <property type="entry name" value="Peptidase_M74"/>
    <property type="match status" value="1"/>
</dbReference>
<dbReference type="PIRSF" id="PIRSF018455">
    <property type="entry name" value="MepA"/>
    <property type="match status" value="1"/>
</dbReference>
<dbReference type="GO" id="GO:0006508">
    <property type="term" value="P:proteolysis"/>
    <property type="evidence" value="ECO:0007669"/>
    <property type="project" value="UniProtKB-KW"/>
</dbReference>
<dbReference type="NCBIfam" id="NF006947">
    <property type="entry name" value="PRK09429.1"/>
    <property type="match status" value="1"/>
</dbReference>
<keyword evidence="3" id="KW-0732">Signal</keyword>
<keyword evidence="5" id="KW-0378">Hydrolase</keyword>
<evidence type="ECO:0000256" key="6">
    <source>
        <dbReference type="ARBA" id="ARBA00022833"/>
    </source>
</evidence>
<evidence type="ECO:0000256" key="7">
    <source>
        <dbReference type="ARBA" id="ARBA00023049"/>
    </source>
</evidence>
<dbReference type="InterPro" id="IPR005073">
    <property type="entry name" value="Peptidase_M74"/>
</dbReference>
<keyword evidence="8" id="KW-1015">Disulfide bond</keyword>
<keyword evidence="1" id="KW-0645">Protease</keyword>
<evidence type="ECO:0000256" key="8">
    <source>
        <dbReference type="PIRSR" id="PIRSR018455-2"/>
    </source>
</evidence>
<keyword evidence="6" id="KW-0862">Zinc</keyword>
<dbReference type="SUPFAM" id="SSF55166">
    <property type="entry name" value="Hedgehog/DD-peptidase"/>
    <property type="match status" value="1"/>
</dbReference>
<dbReference type="RefSeq" id="WP_109327266.1">
    <property type="nucleotide sequence ID" value="NZ_CP029353.1"/>
</dbReference>
<accession>A0A2S2CQL4</accession>
<evidence type="ECO:0000256" key="1">
    <source>
        <dbReference type="ARBA" id="ARBA00022670"/>
    </source>
</evidence>
<feature type="disulfide bond" evidence="8">
    <location>
        <begin position="204"/>
        <end position="252"/>
    </location>
</feature>
<gene>
    <name evidence="9" type="ORF">DEW08_11575</name>
</gene>
<dbReference type="KEGG" id="azz:DEW08_11575"/>
<keyword evidence="2" id="KW-0479">Metal-binding</keyword>
<sequence length="309" mass="33515">MRRLWHGVFVAVGVLACLAGGAEAKEKKKVKRAPQATSIAWSQVSGPSLGPAQSIGGYAAGCIAGAQALPPEGTGYQVIRLSRQRNYGHPALNEFLKEFGRKVATAGLGTALIGDMGQARGGPMSFGHASHQIGLDADVWLRLDLPPMGRAGRERLEEIKYVDYDRMRVTEDWSDRQARMIQIAASDRRVARIFVNPAIKLAMCRHGWADRSFLQKLRPWHGHDGHMHIRLDCQPGSPLCEEQAALPDGDGCGEELESWLDRAVPAVERPVPARPTPRAVTLPAACQPVLRAAGTRIASLPPEPASPLR</sequence>
<dbReference type="AlphaFoldDB" id="A0A2S2CQL4"/>
<evidence type="ECO:0000256" key="4">
    <source>
        <dbReference type="ARBA" id="ARBA00022764"/>
    </source>
</evidence>
<keyword evidence="4" id="KW-0574">Periplasm</keyword>
<evidence type="ECO:0000256" key="2">
    <source>
        <dbReference type="ARBA" id="ARBA00022723"/>
    </source>
</evidence>
<dbReference type="GO" id="GO:0046872">
    <property type="term" value="F:metal ion binding"/>
    <property type="evidence" value="ECO:0007669"/>
    <property type="project" value="UniProtKB-KW"/>
</dbReference>
<reference evidence="10" key="1">
    <citation type="submission" date="2018-05" db="EMBL/GenBank/DDBJ databases">
        <title>Azospirillum thermophila sp. nov., a novel isolated from hot spring.</title>
        <authorList>
            <person name="Zhao Z."/>
        </authorList>
    </citation>
    <scope>NUCLEOTIDE SEQUENCE [LARGE SCALE GENOMIC DNA]</scope>
    <source>
        <strain evidence="10">CFH 70021</strain>
    </source>
</reference>
<dbReference type="GO" id="GO:0004252">
    <property type="term" value="F:serine-type endopeptidase activity"/>
    <property type="evidence" value="ECO:0007669"/>
    <property type="project" value="InterPro"/>
</dbReference>
<evidence type="ECO:0000256" key="3">
    <source>
        <dbReference type="ARBA" id="ARBA00022729"/>
    </source>
</evidence>
<evidence type="ECO:0000313" key="9">
    <source>
        <dbReference type="EMBL" id="AWK86791.1"/>
    </source>
</evidence>
<keyword evidence="7" id="KW-0482">Metalloprotease</keyword>